<organism evidence="1 2">
    <name type="scientific">Aeromonas sobria</name>
    <dbReference type="NCBI Taxonomy" id="646"/>
    <lineage>
        <taxon>Bacteria</taxon>
        <taxon>Pseudomonadati</taxon>
        <taxon>Pseudomonadota</taxon>
        <taxon>Gammaproteobacteria</taxon>
        <taxon>Aeromonadales</taxon>
        <taxon>Aeromonadaceae</taxon>
        <taxon>Aeromonas</taxon>
    </lineage>
</organism>
<evidence type="ECO:0000313" key="1">
    <source>
        <dbReference type="EMBL" id="PKQ82483.1"/>
    </source>
</evidence>
<keyword evidence="2" id="KW-1185">Reference proteome</keyword>
<gene>
    <name evidence="1" type="ORF">CJP16_02305</name>
</gene>
<dbReference type="EMBL" id="NQMM01000008">
    <property type="protein sequence ID" value="PKQ82483.1"/>
    <property type="molecule type" value="Genomic_DNA"/>
</dbReference>
<name>A0A2N3J7E0_AERSO</name>
<evidence type="ECO:0000313" key="2">
    <source>
        <dbReference type="Proteomes" id="UP000233467"/>
    </source>
</evidence>
<dbReference type="AlphaFoldDB" id="A0A2N3J7E0"/>
<dbReference type="Proteomes" id="UP000233467">
    <property type="component" value="Unassembled WGS sequence"/>
</dbReference>
<protein>
    <submittedName>
        <fullName evidence="1">Uncharacterized protein</fullName>
    </submittedName>
</protein>
<accession>A0A2N3J7E0</accession>
<sequence length="66" mass="7450">MQIGAFQVPLFLACHLVHHHHLAALSVMKKTLKRPLLPILSHQKALNAVNYQYQGENDCEAPVHDI</sequence>
<reference evidence="1 2" key="1">
    <citation type="journal article" date="2017" name="Front. Microbiol.">
        <title>Strong Genomic and Phenotypic Heterogeneity in the Aeromonas sobria Species Complex.</title>
        <authorList>
            <person name="Gauthier J."/>
            <person name="Vincent A.T."/>
            <person name="Charette S.J."/>
            <person name="Derome N."/>
        </authorList>
    </citation>
    <scope>NUCLEOTIDE SEQUENCE [LARGE SCALE GENOMIC DNA]</scope>
    <source>
        <strain evidence="1 2">TM18</strain>
    </source>
</reference>
<proteinExistence type="predicted"/>
<comment type="caution">
    <text evidence="1">The sequence shown here is derived from an EMBL/GenBank/DDBJ whole genome shotgun (WGS) entry which is preliminary data.</text>
</comment>